<dbReference type="AlphaFoldDB" id="A0A5B8RCY8"/>
<protein>
    <recommendedName>
        <fullName evidence="3">Transposase</fullName>
    </recommendedName>
</protein>
<dbReference type="GO" id="GO:0003677">
    <property type="term" value="F:DNA binding"/>
    <property type="evidence" value="ECO:0007669"/>
    <property type="project" value="InterPro"/>
</dbReference>
<dbReference type="EMBL" id="MN079119">
    <property type="protein sequence ID" value="QEA05973.1"/>
    <property type="molecule type" value="Genomic_DNA"/>
</dbReference>
<evidence type="ECO:0008006" key="3">
    <source>
        <dbReference type="Google" id="ProtNLM"/>
    </source>
</evidence>
<dbReference type="SUPFAM" id="SSF46689">
    <property type="entry name" value="Homeodomain-like"/>
    <property type="match status" value="1"/>
</dbReference>
<evidence type="ECO:0000256" key="1">
    <source>
        <dbReference type="SAM" id="MobiDB-lite"/>
    </source>
</evidence>
<dbReference type="Pfam" id="PF01527">
    <property type="entry name" value="HTH_Tnp_1"/>
    <property type="match status" value="1"/>
</dbReference>
<evidence type="ECO:0000313" key="2">
    <source>
        <dbReference type="EMBL" id="QEA05973.1"/>
    </source>
</evidence>
<dbReference type="PANTHER" id="PTHR33215:SF13">
    <property type="entry name" value="PROTEIN DISTAL ANTENNA"/>
    <property type="match status" value="1"/>
</dbReference>
<organism evidence="2">
    <name type="scientific">uncultured organism</name>
    <dbReference type="NCBI Taxonomy" id="155900"/>
    <lineage>
        <taxon>unclassified sequences</taxon>
        <taxon>environmental samples</taxon>
    </lineage>
</organism>
<reference evidence="2" key="1">
    <citation type="submission" date="2019-06" db="EMBL/GenBank/DDBJ databases">
        <authorList>
            <person name="Murdoch R.W."/>
            <person name="Fathepure B."/>
        </authorList>
    </citation>
    <scope>NUCLEOTIDE SEQUENCE</scope>
</reference>
<gene>
    <name evidence="2" type="ORF">KBTEX_02302</name>
</gene>
<sequence length="106" mass="12227">MPQSRPPYPAAFREQMIELVRTGRTPEELAQEFEPTAQTIRNWVAQAERDSGRRSDGPSSAEQEELRRLRREVKRLREEREILSKAAAWFARETDSVPPKSSSSSK</sequence>
<accession>A0A5B8RCY8</accession>
<feature type="region of interest" description="Disordered" evidence="1">
    <location>
        <begin position="42"/>
        <end position="66"/>
    </location>
</feature>
<dbReference type="InterPro" id="IPR009057">
    <property type="entry name" value="Homeodomain-like_sf"/>
</dbReference>
<name>A0A5B8RCY8_9ZZZZ</name>
<dbReference type="InterPro" id="IPR051839">
    <property type="entry name" value="RD_transcriptional_regulator"/>
</dbReference>
<dbReference type="GO" id="GO:0006313">
    <property type="term" value="P:DNA transposition"/>
    <property type="evidence" value="ECO:0007669"/>
    <property type="project" value="InterPro"/>
</dbReference>
<proteinExistence type="predicted"/>
<feature type="compositionally biased region" description="Basic and acidic residues" evidence="1">
    <location>
        <begin position="47"/>
        <end position="56"/>
    </location>
</feature>
<dbReference type="Gene3D" id="1.10.10.60">
    <property type="entry name" value="Homeodomain-like"/>
    <property type="match status" value="1"/>
</dbReference>
<dbReference type="PANTHER" id="PTHR33215">
    <property type="entry name" value="PROTEIN DISTAL ANTENNA"/>
    <property type="match status" value="1"/>
</dbReference>
<dbReference type="GO" id="GO:0004803">
    <property type="term" value="F:transposase activity"/>
    <property type="evidence" value="ECO:0007669"/>
    <property type="project" value="InterPro"/>
</dbReference>
<dbReference type="InterPro" id="IPR002514">
    <property type="entry name" value="Transposase_8"/>
</dbReference>